<keyword evidence="6" id="KW-0812">Transmembrane</keyword>
<keyword evidence="8" id="KW-0723">Serine/threonine-protein kinase</keyword>
<dbReference type="EMBL" id="QFQP01000027">
    <property type="protein sequence ID" value="PZR08002.1"/>
    <property type="molecule type" value="Genomic_DNA"/>
</dbReference>
<gene>
    <name evidence="8" type="ORF">DI536_25530</name>
</gene>
<dbReference type="SMART" id="SM00220">
    <property type="entry name" value="S_TKc"/>
    <property type="match status" value="1"/>
</dbReference>
<evidence type="ECO:0000313" key="8">
    <source>
        <dbReference type="EMBL" id="PZR08002.1"/>
    </source>
</evidence>
<accession>A0A2W5SYW6</accession>
<dbReference type="PANTHER" id="PTHR43289">
    <property type="entry name" value="MITOGEN-ACTIVATED PROTEIN KINASE KINASE KINASE 20-RELATED"/>
    <property type="match status" value="1"/>
</dbReference>
<dbReference type="CDD" id="cd14014">
    <property type="entry name" value="STKc_PknB_like"/>
    <property type="match status" value="1"/>
</dbReference>
<evidence type="ECO:0000256" key="4">
    <source>
        <dbReference type="ARBA" id="ARBA00022840"/>
    </source>
</evidence>
<evidence type="ECO:0000256" key="2">
    <source>
        <dbReference type="ARBA" id="ARBA00022741"/>
    </source>
</evidence>
<evidence type="ECO:0000313" key="9">
    <source>
        <dbReference type="Proteomes" id="UP000249061"/>
    </source>
</evidence>
<keyword evidence="2" id="KW-0547">Nucleotide-binding</keyword>
<dbReference type="Gene3D" id="1.10.510.10">
    <property type="entry name" value="Transferase(Phosphotransferase) domain 1"/>
    <property type="match status" value="1"/>
</dbReference>
<evidence type="ECO:0000259" key="7">
    <source>
        <dbReference type="PROSITE" id="PS50011"/>
    </source>
</evidence>
<dbReference type="AlphaFoldDB" id="A0A2W5SYW6"/>
<dbReference type="Pfam" id="PF00069">
    <property type="entry name" value="Pkinase"/>
    <property type="match status" value="1"/>
</dbReference>
<proteinExistence type="predicted"/>
<dbReference type="GO" id="GO:0005524">
    <property type="term" value="F:ATP binding"/>
    <property type="evidence" value="ECO:0007669"/>
    <property type="project" value="UniProtKB-KW"/>
</dbReference>
<name>A0A2W5SYW6_9BACT</name>
<keyword evidence="6" id="KW-1133">Transmembrane helix</keyword>
<keyword evidence="4" id="KW-0067">ATP-binding</keyword>
<dbReference type="InterPro" id="IPR000719">
    <property type="entry name" value="Prot_kinase_dom"/>
</dbReference>
<dbReference type="Proteomes" id="UP000249061">
    <property type="component" value="Unassembled WGS sequence"/>
</dbReference>
<organism evidence="8 9">
    <name type="scientific">Archangium gephyra</name>
    <dbReference type="NCBI Taxonomy" id="48"/>
    <lineage>
        <taxon>Bacteria</taxon>
        <taxon>Pseudomonadati</taxon>
        <taxon>Myxococcota</taxon>
        <taxon>Myxococcia</taxon>
        <taxon>Myxococcales</taxon>
        <taxon>Cystobacterineae</taxon>
        <taxon>Archangiaceae</taxon>
        <taxon>Archangium</taxon>
    </lineage>
</organism>
<keyword evidence="3 8" id="KW-0418">Kinase</keyword>
<evidence type="ECO:0000256" key="6">
    <source>
        <dbReference type="SAM" id="Phobius"/>
    </source>
</evidence>
<reference evidence="8 9" key="1">
    <citation type="submission" date="2017-08" db="EMBL/GenBank/DDBJ databases">
        <title>Infants hospitalized years apart are colonized by the same room-sourced microbial strains.</title>
        <authorList>
            <person name="Brooks B."/>
            <person name="Olm M.R."/>
            <person name="Firek B.A."/>
            <person name="Baker R."/>
            <person name="Thomas B.C."/>
            <person name="Morowitz M.J."/>
            <person name="Banfield J.F."/>
        </authorList>
    </citation>
    <scope>NUCLEOTIDE SEQUENCE [LARGE SCALE GENOMIC DNA]</scope>
    <source>
        <strain evidence="8">S2_003_000_R2_14</strain>
    </source>
</reference>
<dbReference type="PROSITE" id="PS00108">
    <property type="entry name" value="PROTEIN_KINASE_ST"/>
    <property type="match status" value="1"/>
</dbReference>
<dbReference type="SUPFAM" id="SSF56112">
    <property type="entry name" value="Protein kinase-like (PK-like)"/>
    <property type="match status" value="1"/>
</dbReference>
<feature type="domain" description="Protein kinase" evidence="7">
    <location>
        <begin position="34"/>
        <end position="309"/>
    </location>
</feature>
<dbReference type="InterPro" id="IPR008271">
    <property type="entry name" value="Ser/Thr_kinase_AS"/>
</dbReference>
<protein>
    <submittedName>
        <fullName evidence="8">Serine/threonine protein kinase</fullName>
    </submittedName>
</protein>
<dbReference type="InterPro" id="IPR011009">
    <property type="entry name" value="Kinase-like_dom_sf"/>
</dbReference>
<evidence type="ECO:0000256" key="1">
    <source>
        <dbReference type="ARBA" id="ARBA00022679"/>
    </source>
</evidence>
<dbReference type="PROSITE" id="PS50011">
    <property type="entry name" value="PROTEIN_KINASE_DOM"/>
    <property type="match status" value="1"/>
</dbReference>
<keyword evidence="6" id="KW-0472">Membrane</keyword>
<dbReference type="GO" id="GO:0004674">
    <property type="term" value="F:protein serine/threonine kinase activity"/>
    <property type="evidence" value="ECO:0007669"/>
    <property type="project" value="UniProtKB-KW"/>
</dbReference>
<sequence length="546" mass="58518">MPGTDPTLSGGSNDMPSVQVENADPLIGLELGGYTVVRLLAAGGMGLVYEALHPQIGRRAAVKVLKPEVAADAEWTKRFLSEARALGSLKHRNLIEVLNFGKTPDGREYLMMEFLDGEPLDAYITRMGALAPAAALGIADQILNGLAEAHKKGVVHRDLKPSNVYLQREHNGELLVKVLDFGLARQEPVALLDGAITLPKRNDGASLLAGTPEYIAPEQAQGRTVDGAADMYSLGVMLFEMLTGSLPFEAESVTDLLRKHLSERPPRLSTVMNNAPEGVEEFIESLLAKEPSQRPSSADAARVSVQRLLKRMSQDSTAVRSIASLEAEADPKRAPTMRIDRPQHTTDTALAAAGLAAREKKRSLAPWIAAAALLLLLLLGFLLWPKGETPAVVTPPVPEVAVVKPADVAPVEVKAETPKPVAVDDDVTPLPTNLKPNTPPEPKTAPAPVAKTNPPQTPKLTLKPSTPTAVAIEKFDCVVNDEWRATMAANLQELGRIAAANPDSKKYDLFEAKGRSLSEKVAQAQTVDDCVAANSAFNKLLTDVRK</sequence>
<feature type="transmembrane region" description="Helical" evidence="6">
    <location>
        <begin position="364"/>
        <end position="384"/>
    </location>
</feature>
<comment type="caution">
    <text evidence="8">The sequence shown here is derived from an EMBL/GenBank/DDBJ whole genome shotgun (WGS) entry which is preliminary data.</text>
</comment>
<dbReference type="PANTHER" id="PTHR43289:SF34">
    <property type="entry name" value="SERINE_THREONINE-PROTEIN KINASE YBDM-RELATED"/>
    <property type="match status" value="1"/>
</dbReference>
<feature type="region of interest" description="Disordered" evidence="5">
    <location>
        <begin position="416"/>
        <end position="458"/>
    </location>
</feature>
<dbReference type="Gene3D" id="3.30.200.20">
    <property type="entry name" value="Phosphorylase Kinase, domain 1"/>
    <property type="match status" value="1"/>
</dbReference>
<evidence type="ECO:0000256" key="3">
    <source>
        <dbReference type="ARBA" id="ARBA00022777"/>
    </source>
</evidence>
<evidence type="ECO:0000256" key="5">
    <source>
        <dbReference type="SAM" id="MobiDB-lite"/>
    </source>
</evidence>
<keyword evidence="1" id="KW-0808">Transferase</keyword>